<feature type="domain" description="Beta-lactamase-related" evidence="1">
    <location>
        <begin position="52"/>
        <end position="357"/>
    </location>
</feature>
<dbReference type="EMBL" id="UINC01000407">
    <property type="protein sequence ID" value="SUZ54779.1"/>
    <property type="molecule type" value="Genomic_DNA"/>
</dbReference>
<dbReference type="InterPro" id="IPR050491">
    <property type="entry name" value="AmpC-like"/>
</dbReference>
<sequence length="365" mass="39671">MKCKIAILTLSLLLCTAGSIFTSCDSVDVAGAVLEIDTAAVDSILAEYDLAQGPGASALVIHQGQVVFSKGYGLANLAMDTPVSAVTNFRLASITKQFTAMCIMILYSRGQLDYEQTLTDIFPDFPGYGNTITLRHMLHHTSGLRDYFGLIPDTVTQQLRDQDVMDLMMAQNSTYFTPGTEYRYSNSGYALLALVVEHISGQSFADFLHENIFLPLDMNGTVAHEEGISTIFNRAYGYTFSNGAYVPNDQSITSAVLGDGGIYSSTTDMAAWDHALYTAQLVPYYVLNEAFISGTLTSGSETGYGFGWVLDTYLYRNRVSHTGSTTGFKNVYQRYPDAGLSIIVLTNRSSGSPKDIANGIAQTIL</sequence>
<protein>
    <recommendedName>
        <fullName evidence="1">Beta-lactamase-related domain-containing protein</fullName>
    </recommendedName>
</protein>
<organism evidence="2">
    <name type="scientific">marine metagenome</name>
    <dbReference type="NCBI Taxonomy" id="408172"/>
    <lineage>
        <taxon>unclassified sequences</taxon>
        <taxon>metagenomes</taxon>
        <taxon>ecological metagenomes</taxon>
    </lineage>
</organism>
<dbReference type="PANTHER" id="PTHR46825">
    <property type="entry name" value="D-ALANYL-D-ALANINE-CARBOXYPEPTIDASE/ENDOPEPTIDASE AMPH"/>
    <property type="match status" value="1"/>
</dbReference>
<dbReference type="InterPro" id="IPR012338">
    <property type="entry name" value="Beta-lactam/transpept-like"/>
</dbReference>
<dbReference type="InterPro" id="IPR001466">
    <property type="entry name" value="Beta-lactam-related"/>
</dbReference>
<reference evidence="2" key="1">
    <citation type="submission" date="2018-05" db="EMBL/GenBank/DDBJ databases">
        <authorList>
            <person name="Lanie J.A."/>
            <person name="Ng W.-L."/>
            <person name="Kazmierczak K.M."/>
            <person name="Andrzejewski T.M."/>
            <person name="Davidsen T.M."/>
            <person name="Wayne K.J."/>
            <person name="Tettelin H."/>
            <person name="Glass J.I."/>
            <person name="Rusch D."/>
            <person name="Podicherti R."/>
            <person name="Tsui H.-C.T."/>
            <person name="Winkler M.E."/>
        </authorList>
    </citation>
    <scope>NUCLEOTIDE SEQUENCE</scope>
</reference>
<dbReference type="SUPFAM" id="SSF56601">
    <property type="entry name" value="beta-lactamase/transpeptidase-like"/>
    <property type="match status" value="1"/>
</dbReference>
<proteinExistence type="predicted"/>
<evidence type="ECO:0000313" key="2">
    <source>
        <dbReference type="EMBL" id="SUZ54779.1"/>
    </source>
</evidence>
<dbReference type="PANTHER" id="PTHR46825:SF9">
    <property type="entry name" value="BETA-LACTAMASE-RELATED DOMAIN-CONTAINING PROTEIN"/>
    <property type="match status" value="1"/>
</dbReference>
<dbReference type="Gene3D" id="3.40.710.10">
    <property type="entry name" value="DD-peptidase/beta-lactamase superfamily"/>
    <property type="match status" value="1"/>
</dbReference>
<dbReference type="AlphaFoldDB" id="A0A381NK84"/>
<accession>A0A381NK84</accession>
<dbReference type="Pfam" id="PF00144">
    <property type="entry name" value="Beta-lactamase"/>
    <property type="match status" value="1"/>
</dbReference>
<name>A0A381NK84_9ZZZZ</name>
<dbReference type="PROSITE" id="PS51257">
    <property type="entry name" value="PROKAR_LIPOPROTEIN"/>
    <property type="match status" value="1"/>
</dbReference>
<gene>
    <name evidence="2" type="ORF">METZ01_LOCUS7633</name>
</gene>
<evidence type="ECO:0000259" key="1">
    <source>
        <dbReference type="Pfam" id="PF00144"/>
    </source>
</evidence>